<evidence type="ECO:0000313" key="3">
    <source>
        <dbReference type="Proteomes" id="UP000215005"/>
    </source>
</evidence>
<feature type="domain" description="DUF397" evidence="1">
    <location>
        <begin position="7"/>
        <end position="59"/>
    </location>
</feature>
<dbReference type="Pfam" id="PF04149">
    <property type="entry name" value="DUF397"/>
    <property type="match status" value="1"/>
</dbReference>
<accession>A0A223S206</accession>
<evidence type="ECO:0000313" key="2">
    <source>
        <dbReference type="EMBL" id="ASU82049.1"/>
    </source>
</evidence>
<dbReference type="InterPro" id="IPR007278">
    <property type="entry name" value="DUF397"/>
</dbReference>
<dbReference type="Proteomes" id="UP000215005">
    <property type="component" value="Chromosome"/>
</dbReference>
<dbReference type="EMBL" id="CP022753">
    <property type="protein sequence ID" value="ASU82049.1"/>
    <property type="molecule type" value="Genomic_DNA"/>
</dbReference>
<proteinExistence type="predicted"/>
<sequence>MKFSSFEFRKSSYSQVGNNDCVEVADAPGVSAMRDSQHPHLGYLEFVSGEWVALVASVRRGEI</sequence>
<dbReference type="OrthoDB" id="3698041at2"/>
<protein>
    <submittedName>
        <fullName evidence="2">DUF397 domain-containing protein</fullName>
    </submittedName>
</protein>
<dbReference type="RefSeq" id="WP_083920045.1">
    <property type="nucleotide sequence ID" value="NZ_ANBG01000344.1"/>
</dbReference>
<dbReference type="AlphaFoldDB" id="A0A223S206"/>
<dbReference type="KEGG" id="ngv:CDO52_03970"/>
<keyword evidence="3" id="KW-1185">Reference proteome</keyword>
<evidence type="ECO:0000259" key="1">
    <source>
        <dbReference type="Pfam" id="PF04149"/>
    </source>
</evidence>
<organism evidence="2 3">
    <name type="scientific">Nocardiopsis gilva YIM 90087</name>
    <dbReference type="NCBI Taxonomy" id="1235441"/>
    <lineage>
        <taxon>Bacteria</taxon>
        <taxon>Bacillati</taxon>
        <taxon>Actinomycetota</taxon>
        <taxon>Actinomycetes</taxon>
        <taxon>Streptosporangiales</taxon>
        <taxon>Nocardiopsidaceae</taxon>
        <taxon>Nocardiopsis</taxon>
    </lineage>
</organism>
<name>A0A223S206_9ACTN</name>
<gene>
    <name evidence="2" type="ORF">CDO52_03970</name>
</gene>
<reference evidence="2 3" key="1">
    <citation type="submission" date="2017-08" db="EMBL/GenBank/DDBJ databases">
        <title>The complete genome sequence of Nocardiopsis gilva YIM 90087.</title>
        <authorList>
            <person name="Yin M."/>
            <person name="Tang S."/>
        </authorList>
    </citation>
    <scope>NUCLEOTIDE SEQUENCE [LARGE SCALE GENOMIC DNA]</scope>
    <source>
        <strain evidence="2 3">YIM 90087</strain>
    </source>
</reference>